<evidence type="ECO:0000256" key="6">
    <source>
        <dbReference type="ARBA" id="ARBA00022801"/>
    </source>
</evidence>
<evidence type="ECO:0000259" key="9">
    <source>
        <dbReference type="PROSITE" id="PS50994"/>
    </source>
</evidence>
<dbReference type="PANTHER" id="PTHR37984">
    <property type="entry name" value="PROTEIN CBG26694"/>
    <property type="match status" value="1"/>
</dbReference>
<dbReference type="InterPro" id="IPR036397">
    <property type="entry name" value="RNaseH_sf"/>
</dbReference>
<keyword evidence="5" id="KW-0255">Endonuclease</keyword>
<keyword evidence="4" id="KW-0540">Nuclease</keyword>
<dbReference type="SUPFAM" id="SSF53098">
    <property type="entry name" value="Ribonuclease H-like"/>
    <property type="match status" value="2"/>
</dbReference>
<organism evidence="10 11">
    <name type="scientific">Tanacetum coccineum</name>
    <dbReference type="NCBI Taxonomy" id="301880"/>
    <lineage>
        <taxon>Eukaryota</taxon>
        <taxon>Viridiplantae</taxon>
        <taxon>Streptophyta</taxon>
        <taxon>Embryophyta</taxon>
        <taxon>Tracheophyta</taxon>
        <taxon>Spermatophyta</taxon>
        <taxon>Magnoliopsida</taxon>
        <taxon>eudicotyledons</taxon>
        <taxon>Gunneridae</taxon>
        <taxon>Pentapetalae</taxon>
        <taxon>asterids</taxon>
        <taxon>campanulids</taxon>
        <taxon>Asterales</taxon>
        <taxon>Asteraceae</taxon>
        <taxon>Asteroideae</taxon>
        <taxon>Anthemideae</taxon>
        <taxon>Anthemidinae</taxon>
        <taxon>Tanacetum</taxon>
    </lineage>
</organism>
<dbReference type="InterPro" id="IPR001584">
    <property type="entry name" value="Integrase_cat-core"/>
</dbReference>
<comment type="caution">
    <text evidence="10">The sequence shown here is derived from an EMBL/GenBank/DDBJ whole genome shotgun (WGS) entry which is preliminary data.</text>
</comment>
<dbReference type="PROSITE" id="PS50994">
    <property type="entry name" value="INTEGRASE"/>
    <property type="match status" value="2"/>
</dbReference>
<dbReference type="Pfam" id="PF00665">
    <property type="entry name" value="rve"/>
    <property type="match status" value="2"/>
</dbReference>
<evidence type="ECO:0000256" key="2">
    <source>
        <dbReference type="ARBA" id="ARBA00022679"/>
    </source>
</evidence>
<dbReference type="Proteomes" id="UP001151760">
    <property type="component" value="Unassembled WGS sequence"/>
</dbReference>
<dbReference type="CDD" id="cd01647">
    <property type="entry name" value="RT_LTR"/>
    <property type="match status" value="1"/>
</dbReference>
<dbReference type="CDD" id="cd09274">
    <property type="entry name" value="RNase_HI_RT_Ty3"/>
    <property type="match status" value="1"/>
</dbReference>
<evidence type="ECO:0000313" key="11">
    <source>
        <dbReference type="Proteomes" id="UP001151760"/>
    </source>
</evidence>
<dbReference type="Pfam" id="PF17917">
    <property type="entry name" value="RT_RNaseH"/>
    <property type="match status" value="1"/>
</dbReference>
<reference evidence="10" key="2">
    <citation type="submission" date="2022-01" db="EMBL/GenBank/DDBJ databases">
        <authorList>
            <person name="Yamashiro T."/>
            <person name="Shiraishi A."/>
            <person name="Satake H."/>
            <person name="Nakayama K."/>
        </authorList>
    </citation>
    <scope>NUCLEOTIDE SEQUENCE</scope>
</reference>
<name>A0ABQ5CSA8_9ASTR</name>
<dbReference type="PANTHER" id="PTHR37984:SF5">
    <property type="entry name" value="PROTEIN NYNRIN-LIKE"/>
    <property type="match status" value="1"/>
</dbReference>
<sequence length="2451" mass="278029">MRTRSQSRNPNLPQQEASPVIVEPLRIEYPVQDQPQEIPMADNRTMAQLLEAPTEGYEDAIVVPEITANNFEIKHGLLNLVQNKQFFGHDKEDPHAHIRYFNKITSTMKFPNVPSTSVKLLLFPFSLEGAARIWLEKEPPRSIVTWDDLVSKFINKFFPPSKTTNLRNEITRFQQKFDETFYEAWDRFNDLLRACPHHGFSELHQLDTFYNALNTNDQDSLNSAAGGNFLDKMPRECLKIIESKSKVRQSRSKAVIAKVGTSSSTPAVSSDVAELKDLVRALLLDKKNQAPAPVKAIEPSCVTCGGAHSYQQCPATGGNMFHDNIQAYVSQAAAANFNQGNTGIRPPMLSNQIRPPGFSPVQNHQNNQNRFNQGNNFNQNRGGNYNQNRGNNFNQGPIYQPPVYQAPTHQALVPQAPGVSKLDFDSYVKANDAIMKNTQNQLTNLAQSGQNTQNQMMGMQNQLDNIANLLSKMVVSNTASTSGSGSLPGNTVTNPKEDLKGITTRSGVTTQGPTIPPTTSTSMNRDTEVTKDTMPPTNNGSTKDVQPPVVQVQSRNQISKPDVESVSAPKVSIPFPSRRNDENRREKANEQIEKFYEIFKDMNFEISFLDALTLMPKFASTLKALIGNKEKLSEMAKLNETCSAVILNKLPRKLGDPGRFLIPCEFSGINTCNALADLGASINLMPYSVWKDLSLSELTPTCMTLELADRSITTPIGIAKDVRVLVGKFQFPADFVVVEFEPDPRVPLILGRCFLKTSRALIDVYEGEITLRVGKEAITFNLDQTSRYTANFNHMTANRIDVIDMASEEYSQEVLGFSDSVAYGNPSPCFDPIVANSSPTLTPFGESDFLLFEEANAFLALDDDTTSPEVDPTYYDPDGDILILEAFLNNEPPTPIPNQGDCSPETQEEIKLCEAKTVKSSIDEPPEVELKDLPPHLEYAFLEDDNKLPVIIAKELSLGEKADLIKVLKSHKRAIAWKLSDIQGINPEFCTHKILMEEDYKPAVQHQRRVNPKIHDVIKNEVEKLLDAGLIYPISDSPWVSPIHCVPKKGGFTVVQNEENELIPTRLVTGWRVCIDYRKLNEATRKDHFPLPFMDQMLERLAGNEYYCFLDGFSGYFQIPIDPRDQEKTTFTCPYGTFAYRRMPFGLCNAPGTFQRCMLAIFHDMVEKTMEVFMDDFSVFGNSFENCLSRLEKMLQRCEDTNLCLNWEKSHFMVKEGIVLGHKISKNGIEVDKAKIDVIAKLPHPTTVKGVRSFLGHAGFYRRFIKDFSKISRPMTHLLEKNTPFIFSNECIQAFQTLKNKLTEAPILIAPNWDLPFELMCDASDYAIGAVLGQRHEKHFRPIHYASKTMTEAESNYTTTEKEMLAVVYAFEKFRSYLIMNKSIVHTDHSALKYLFAKKDAKARLLRWVLLLQEFDFKVLDTKGAENLAADHLSRLENPYENVLDPKEINETFPLETLSMVTFRGDSSTPWFADFANYHAGNFVVKGMSTQQKNKFFKDVKHYFWDDPFLFKICADQVIRRCVHGKEALDILEACHNGPTGGHHGANLTAKKIFDSGFFWPTIYKDAHEFVKNCDSCQRQGKTSQRDEMPQNSIQVCEIFDVWGIDFMGPFPSSRGNKYILVAVDYLSKWVEAKALPTNDARVVCKFLKSLFARFGAPRAIISDRGTHFCNDQFAKVMQKYGVTHRLSTAYHPQTSGQVEVSNRGLKRILERTIGENRASWSDKLDDALWAFRTAYKTPIGCTPYKLVYGKACHLPIELEHKAYWALKQANFDLSTAGDHRKVQLNELNELRDHAYENSLIYKEKTKRIHDSKIKNRVFNVGDRVLLFNSRLKIFSGKLKSRWSGPFTITQVFPYGTVELSQANGPNFKVNGHRVKHYFGGDVPQLDCPDCQEFDIEIRDKKGAENLAADHLSRLENPHQDKLENKEINEAFPLETLGSVALQDQSTPWFADFANYHAGKFVIKGMTSQQKNKFFKDVKHYFWDDPFLFKNCADQVIRRCVSGQEALDILKACHSGPTGGHYGANYTARKVFDSGFYWPTIYKDAHDFVTRCDICQRQGKITQRDEMPQNSIQVCEIFDIWGIDFMGPFPSSRGNKYILVAVDYLSKWVEAKALPTNDARVVCKFLKSLFSRFGAPRAIISDRGTHFCNDQFSKVMLKYGVTHRLSTAYHPQTSGQVEVSNRGLKRILERTVGENRASWSDKLDDALWAFRTAYKTPIGCTPYKLVYGKACHLPIELEHKAYWALKHTNFDVQTAGDHRKVQLNELNELRDQAYENSLIYKEKTKRIHDAKIKNRVFNVGDRVLLFNSRLKIFSGKLKSRWSGPFTIVQVFPYGTVELSQNSGPNFKVNGHRIKHYFGGDIPTEDFPDCEDSRTCSIPQEFHILSFILGIQERGLGTNNQEKDIIKPNDKDRTWNGKAIKDKAKPKQSHKTRKVKVKVQANNINRFNRSRN</sequence>
<dbReference type="EC" id="2.7.7.49" evidence="1"/>
<keyword evidence="6" id="KW-0378">Hydrolase</keyword>
<dbReference type="GO" id="GO:0003964">
    <property type="term" value="F:RNA-directed DNA polymerase activity"/>
    <property type="evidence" value="ECO:0007669"/>
    <property type="project" value="UniProtKB-KW"/>
</dbReference>
<feature type="region of interest" description="Disordered" evidence="8">
    <location>
        <begin position="2399"/>
        <end position="2434"/>
    </location>
</feature>
<dbReference type="Pfam" id="PF03732">
    <property type="entry name" value="Retrotrans_gag"/>
    <property type="match status" value="1"/>
</dbReference>
<keyword evidence="3" id="KW-0548">Nucleotidyltransferase</keyword>
<dbReference type="Gene3D" id="3.30.70.270">
    <property type="match status" value="2"/>
</dbReference>
<feature type="compositionally biased region" description="Low complexity" evidence="8">
    <location>
        <begin position="362"/>
        <end position="394"/>
    </location>
</feature>
<dbReference type="SUPFAM" id="SSF56672">
    <property type="entry name" value="DNA/RNA polymerases"/>
    <property type="match status" value="1"/>
</dbReference>
<reference evidence="10" key="1">
    <citation type="journal article" date="2022" name="Int. J. Mol. Sci.">
        <title>Draft Genome of Tanacetum Coccineum: Genomic Comparison of Closely Related Tanacetum-Family Plants.</title>
        <authorList>
            <person name="Yamashiro T."/>
            <person name="Shiraishi A."/>
            <person name="Nakayama K."/>
            <person name="Satake H."/>
        </authorList>
    </citation>
    <scope>NUCLEOTIDE SEQUENCE</scope>
</reference>
<keyword evidence="2" id="KW-0808">Transferase</keyword>
<dbReference type="InterPro" id="IPR005162">
    <property type="entry name" value="Retrotrans_gag_dom"/>
</dbReference>
<evidence type="ECO:0000256" key="3">
    <source>
        <dbReference type="ARBA" id="ARBA00022695"/>
    </source>
</evidence>
<evidence type="ECO:0000256" key="1">
    <source>
        <dbReference type="ARBA" id="ARBA00012493"/>
    </source>
</evidence>
<dbReference type="InterPro" id="IPR043502">
    <property type="entry name" value="DNA/RNA_pol_sf"/>
</dbReference>
<accession>A0ABQ5CSA8</accession>
<feature type="domain" description="Integrase catalytic" evidence="9">
    <location>
        <begin position="1586"/>
        <end position="1752"/>
    </location>
</feature>
<feature type="compositionally biased region" description="Polar residues" evidence="8">
    <location>
        <begin position="535"/>
        <end position="544"/>
    </location>
</feature>
<keyword evidence="11" id="KW-1185">Reference proteome</keyword>
<dbReference type="InterPro" id="IPR000477">
    <property type="entry name" value="RT_dom"/>
</dbReference>
<dbReference type="InterPro" id="IPR043128">
    <property type="entry name" value="Rev_trsase/Diguanyl_cyclase"/>
</dbReference>
<evidence type="ECO:0000256" key="7">
    <source>
        <dbReference type="ARBA" id="ARBA00022918"/>
    </source>
</evidence>
<proteinExistence type="predicted"/>
<dbReference type="Gene3D" id="1.10.340.70">
    <property type="match status" value="2"/>
</dbReference>
<dbReference type="Gene3D" id="3.10.10.10">
    <property type="entry name" value="HIV Type 1 Reverse Transcriptase, subunit A, domain 1"/>
    <property type="match status" value="1"/>
</dbReference>
<dbReference type="InterPro" id="IPR050951">
    <property type="entry name" value="Retrovirus_Pol_polyprotein"/>
</dbReference>
<dbReference type="Pfam" id="PF00078">
    <property type="entry name" value="RVT_1"/>
    <property type="match status" value="1"/>
</dbReference>
<dbReference type="InterPro" id="IPR041588">
    <property type="entry name" value="Integrase_H2C2"/>
</dbReference>
<evidence type="ECO:0000256" key="5">
    <source>
        <dbReference type="ARBA" id="ARBA00022759"/>
    </source>
</evidence>
<feature type="compositionally biased region" description="Basic and acidic residues" evidence="8">
    <location>
        <begin position="2400"/>
        <end position="2424"/>
    </location>
</feature>
<feature type="region of interest" description="Disordered" evidence="8">
    <location>
        <begin position="361"/>
        <end position="394"/>
    </location>
</feature>
<dbReference type="Pfam" id="PF17921">
    <property type="entry name" value="Integrase_H2C2"/>
    <property type="match status" value="2"/>
</dbReference>
<dbReference type="CDD" id="cd00303">
    <property type="entry name" value="retropepsin_like"/>
    <property type="match status" value="1"/>
</dbReference>
<dbReference type="Gene3D" id="2.40.70.10">
    <property type="entry name" value="Acid Proteases"/>
    <property type="match status" value="1"/>
</dbReference>
<dbReference type="InterPro" id="IPR041373">
    <property type="entry name" value="RT_RNaseH"/>
</dbReference>
<protein>
    <recommendedName>
        <fullName evidence="1">RNA-directed DNA polymerase</fullName>
        <ecNumber evidence="1">2.7.7.49</ecNumber>
    </recommendedName>
</protein>
<dbReference type="InterPro" id="IPR012337">
    <property type="entry name" value="RNaseH-like_sf"/>
</dbReference>
<feature type="region of interest" description="Disordered" evidence="8">
    <location>
        <begin position="479"/>
        <end position="586"/>
    </location>
</feature>
<feature type="compositionally biased region" description="Polar residues" evidence="8">
    <location>
        <begin position="503"/>
        <end position="524"/>
    </location>
</feature>
<feature type="domain" description="Integrase catalytic" evidence="9">
    <location>
        <begin position="2064"/>
        <end position="2230"/>
    </location>
</feature>
<evidence type="ECO:0000256" key="4">
    <source>
        <dbReference type="ARBA" id="ARBA00022722"/>
    </source>
</evidence>
<evidence type="ECO:0000256" key="8">
    <source>
        <dbReference type="SAM" id="MobiDB-lite"/>
    </source>
</evidence>
<dbReference type="EMBL" id="BQNB010014586">
    <property type="protein sequence ID" value="GJT29966.1"/>
    <property type="molecule type" value="Genomic_DNA"/>
</dbReference>
<evidence type="ECO:0000313" key="10">
    <source>
        <dbReference type="EMBL" id="GJT29966.1"/>
    </source>
</evidence>
<dbReference type="Gene3D" id="3.30.420.10">
    <property type="entry name" value="Ribonuclease H-like superfamily/Ribonuclease H"/>
    <property type="match status" value="2"/>
</dbReference>
<feature type="compositionally biased region" description="Polar residues" evidence="8">
    <location>
        <begin position="479"/>
        <end position="494"/>
    </location>
</feature>
<gene>
    <name evidence="10" type="ORF">Tco_0910241</name>
</gene>
<keyword evidence="7 10" id="KW-0695">RNA-directed DNA polymerase</keyword>
<feature type="compositionally biased region" description="Basic residues" evidence="8">
    <location>
        <begin position="2425"/>
        <end position="2434"/>
    </location>
</feature>
<dbReference type="InterPro" id="IPR021109">
    <property type="entry name" value="Peptidase_aspartic_dom_sf"/>
</dbReference>